<comment type="caution">
    <text evidence="1">The sequence shown here is derived from an EMBL/GenBank/DDBJ whole genome shotgun (WGS) entry which is preliminary data.</text>
</comment>
<evidence type="ECO:0000313" key="2">
    <source>
        <dbReference type="Proteomes" id="UP000230564"/>
    </source>
</evidence>
<protein>
    <submittedName>
        <fullName evidence="1">Uncharacterized protein</fullName>
    </submittedName>
</protein>
<dbReference type="AlphaFoldDB" id="A0A2H0NEH9"/>
<name>A0A2H0NEH9_9BACT</name>
<evidence type="ECO:0000313" key="1">
    <source>
        <dbReference type="EMBL" id="PIR07302.1"/>
    </source>
</evidence>
<reference evidence="1 2" key="1">
    <citation type="submission" date="2017-09" db="EMBL/GenBank/DDBJ databases">
        <title>Depth-based differentiation of microbial function through sediment-hosted aquifers and enrichment of novel symbionts in the deep terrestrial subsurface.</title>
        <authorList>
            <person name="Probst A.J."/>
            <person name="Ladd B."/>
            <person name="Jarett J.K."/>
            <person name="Geller-Mcgrath D.E."/>
            <person name="Sieber C.M."/>
            <person name="Emerson J.B."/>
            <person name="Anantharaman K."/>
            <person name="Thomas B.C."/>
            <person name="Malmstrom R."/>
            <person name="Stieglmeier M."/>
            <person name="Klingl A."/>
            <person name="Woyke T."/>
            <person name="Ryan C.M."/>
            <person name="Banfield J.F."/>
        </authorList>
    </citation>
    <scope>NUCLEOTIDE SEQUENCE [LARGE SCALE GENOMIC DNA]</scope>
    <source>
        <strain evidence="1">CG11_big_fil_rev_8_21_14_0_20_36_20</strain>
    </source>
</reference>
<accession>A0A2H0NEH9</accession>
<organism evidence="1 2">
    <name type="scientific">Candidatus Komeilibacteria bacterium CG11_big_fil_rev_8_21_14_0_20_36_20</name>
    <dbReference type="NCBI Taxonomy" id="1974477"/>
    <lineage>
        <taxon>Bacteria</taxon>
        <taxon>Candidatus Komeiliibacteriota</taxon>
    </lineage>
</organism>
<dbReference type="EMBL" id="PCWQ01000004">
    <property type="protein sequence ID" value="PIR07302.1"/>
    <property type="molecule type" value="Genomic_DNA"/>
</dbReference>
<gene>
    <name evidence="1" type="ORF">COV55_00165</name>
</gene>
<dbReference type="Proteomes" id="UP000230564">
    <property type="component" value="Unassembled WGS sequence"/>
</dbReference>
<sequence>MQRKEKAEYLGQITNAKPDKPYQYQVDPQKLRGPLLKGNFGRSFCTACGRYQEINTDILKRLAAITKWQPLPDITNKYIELKTCFICDDRPSGIEIKDIP</sequence>
<proteinExistence type="predicted"/>